<proteinExistence type="predicted"/>
<name>A0ABW3TUF3_9MICO</name>
<feature type="region of interest" description="Disordered" evidence="1">
    <location>
        <begin position="374"/>
        <end position="407"/>
    </location>
</feature>
<evidence type="ECO:0000256" key="1">
    <source>
        <dbReference type="SAM" id="MobiDB-lite"/>
    </source>
</evidence>
<dbReference type="Pfam" id="PF25148">
    <property type="entry name" value="DUF7824"/>
    <property type="match status" value="1"/>
</dbReference>
<dbReference type="EMBL" id="JBHTLY010000008">
    <property type="protein sequence ID" value="MFD1203088.1"/>
    <property type="molecule type" value="Genomic_DNA"/>
</dbReference>
<gene>
    <name evidence="3" type="ORF">ACFQ3U_14415</name>
</gene>
<evidence type="ECO:0000259" key="2">
    <source>
        <dbReference type="Pfam" id="PF25148"/>
    </source>
</evidence>
<evidence type="ECO:0000313" key="3">
    <source>
        <dbReference type="EMBL" id="MFD1203088.1"/>
    </source>
</evidence>
<feature type="domain" description="DUF7824" evidence="2">
    <location>
        <begin position="555"/>
        <end position="607"/>
    </location>
</feature>
<dbReference type="Proteomes" id="UP001597181">
    <property type="component" value="Unassembled WGS sequence"/>
</dbReference>
<feature type="compositionally biased region" description="Low complexity" evidence="1">
    <location>
        <begin position="374"/>
        <end position="406"/>
    </location>
</feature>
<dbReference type="InterPro" id="IPR056726">
    <property type="entry name" value="DUF7824"/>
</dbReference>
<reference evidence="4" key="1">
    <citation type="journal article" date="2019" name="Int. J. Syst. Evol. Microbiol.">
        <title>The Global Catalogue of Microorganisms (GCM) 10K type strain sequencing project: providing services to taxonomists for standard genome sequencing and annotation.</title>
        <authorList>
            <consortium name="The Broad Institute Genomics Platform"/>
            <consortium name="The Broad Institute Genome Sequencing Center for Infectious Disease"/>
            <person name="Wu L."/>
            <person name="Ma J."/>
        </authorList>
    </citation>
    <scope>NUCLEOTIDE SEQUENCE [LARGE SCALE GENOMIC DNA]</scope>
    <source>
        <strain evidence="4">CCUG 50213</strain>
    </source>
</reference>
<sequence>MSASAALTQSVTVFRELGWPGAAPADALTLPTGTPEQQRLAVSGLKSGEWGAFEAFDPTTYGWRSWLGDDINAGMLALFAIRMGVAARRAVAVLPGSGALSDELVTAVIASRGAEYAQSFVQHAARGGGRMWIDATSRFAGTTVRLVHQFELPVPAQLDYLRDWAVYALGAPANEGWLQPRDRGAIEPEVLAPRFREHAEIAVAAGLSVTGPFGLLVPAALERGWIDESAARELAFAGLDAAQRPGDRKVWAAFLTGPLGLTDAASRDELLARADALVSAIATGDAPLVEAFGPALIAHGDEQTLIEVLTLGLGVKTKKARRALLAAAAARPLPTKGVVADLAPLLTPIAESNDAPLSRAATAVLEAWQFSTPGEAAGSDDASGPGARSHGGAAALHGANAGPARAVGRGRWEATPPLWEVPRFSLGLTPGAGENTDALAAASTDATAAATTAAASELTGRPEGGPVDPDAEQLLALANELARRDPDLARTLLRGIRSQWVPGLRGVAEWVSGAELSGLDRPARTEFPGAKPTIYSPAPAREAAVMQRLGEVPVLLSTPTWIDMRIDPAEFTARLRAYAGAGAAASEADLLLALLRLDRELVTEAHREALAELTVPVVGQTGITLPLSAGEATLVYLADPLVEPELVLDTTRHWWRPEPLATPKSLAAFPARLKADGYGSDIELGVLPQGGDWTALAIGHSELSGHGLTLRQLARRATPLTPGQAINLIGAQRDLHERAKLDGALAITEAWQRGLLPPGIADVRKLDWMETPTKLAAFARSCLDLADEGMLSVVWPLLDELVVASLAAPRRLSGTAELVEAIGELLPAVHAAVGSGAAEADALTLPGVRALAAAGGSSRAVTLARAVVAQLPAVDDSAATAACDAAGDATARGSAAPAEAASAQAFAGEALGVVMGDAEFAEFWPSGSGEAAAVDDGARIRAAWHDPNASTKFLEIELELDPERLADPAPGPRTFRTRTSWFYDLESEGQCGMTEIRSAADEVDHASRSWLRWDAEAGAVRVADRRNWRGEGNGPLDRGGDTPPLTVGMVAVLLSGMNHDNGHGYHVLAAVRNDLIGAESVRLAVARLVASADFTPVKLAGMIEAEPDSLATLWPALTESVRAASTAKALPRWLNRVLDAALLRAPALAEAARRGRIPAAQAAWPGLAEIAGRKGTQAALRKARELSAALGL</sequence>
<keyword evidence="4" id="KW-1185">Reference proteome</keyword>
<evidence type="ECO:0000313" key="4">
    <source>
        <dbReference type="Proteomes" id="UP001597181"/>
    </source>
</evidence>
<dbReference type="RefSeq" id="WP_343960181.1">
    <property type="nucleotide sequence ID" value="NZ_BAAAKZ010000006.1"/>
</dbReference>
<comment type="caution">
    <text evidence="3">The sequence shown here is derived from an EMBL/GenBank/DDBJ whole genome shotgun (WGS) entry which is preliminary data.</text>
</comment>
<protein>
    <submittedName>
        <fullName evidence="3">DUF6493 family protein</fullName>
    </submittedName>
</protein>
<organism evidence="3 4">
    <name type="scientific">Leucobacter albus</name>
    <dbReference type="NCBI Taxonomy" id="272210"/>
    <lineage>
        <taxon>Bacteria</taxon>
        <taxon>Bacillati</taxon>
        <taxon>Actinomycetota</taxon>
        <taxon>Actinomycetes</taxon>
        <taxon>Micrococcales</taxon>
        <taxon>Microbacteriaceae</taxon>
        <taxon>Leucobacter</taxon>
    </lineage>
</organism>
<accession>A0ABW3TUF3</accession>